<evidence type="ECO:0000256" key="1">
    <source>
        <dbReference type="SAM" id="MobiDB-lite"/>
    </source>
</evidence>
<protein>
    <submittedName>
        <fullName evidence="2">Uncharacterized protein</fullName>
    </submittedName>
</protein>
<gene>
    <name evidence="2" type="ORF">B296_00022253</name>
</gene>
<feature type="compositionally biased region" description="Polar residues" evidence="1">
    <location>
        <begin position="41"/>
        <end position="51"/>
    </location>
</feature>
<proteinExistence type="predicted"/>
<reference evidence="2 3" key="1">
    <citation type="journal article" date="2014" name="Agronomy (Basel)">
        <title>A Draft Genome Sequence for Ensete ventricosum, the Drought-Tolerant Tree Against Hunger.</title>
        <authorList>
            <person name="Harrison J."/>
            <person name="Moore K.A."/>
            <person name="Paszkiewicz K."/>
            <person name="Jones T."/>
            <person name="Grant M."/>
            <person name="Ambacheew D."/>
            <person name="Muzemil S."/>
            <person name="Studholme D.J."/>
        </authorList>
    </citation>
    <scope>NUCLEOTIDE SEQUENCE [LARGE SCALE GENOMIC DNA]</scope>
</reference>
<evidence type="ECO:0000313" key="3">
    <source>
        <dbReference type="Proteomes" id="UP000287651"/>
    </source>
</evidence>
<comment type="caution">
    <text evidence="2">The sequence shown here is derived from an EMBL/GenBank/DDBJ whole genome shotgun (WGS) entry which is preliminary data.</text>
</comment>
<organism evidence="2 3">
    <name type="scientific">Ensete ventricosum</name>
    <name type="common">Abyssinian banana</name>
    <name type="synonym">Musa ensete</name>
    <dbReference type="NCBI Taxonomy" id="4639"/>
    <lineage>
        <taxon>Eukaryota</taxon>
        <taxon>Viridiplantae</taxon>
        <taxon>Streptophyta</taxon>
        <taxon>Embryophyta</taxon>
        <taxon>Tracheophyta</taxon>
        <taxon>Spermatophyta</taxon>
        <taxon>Magnoliopsida</taxon>
        <taxon>Liliopsida</taxon>
        <taxon>Zingiberales</taxon>
        <taxon>Musaceae</taxon>
        <taxon>Ensete</taxon>
    </lineage>
</organism>
<accession>A0A426ZBG3</accession>
<evidence type="ECO:0000313" key="2">
    <source>
        <dbReference type="EMBL" id="RRT61340.1"/>
    </source>
</evidence>
<dbReference type="AlphaFoldDB" id="A0A426ZBG3"/>
<sequence>MVRTNPIEDQYERYIREGEKDKNLSTAARTSSARAVLEGFKQTSTADQKQANRSRKDSIIRKKGVRRRGRRIGFTGNGDLLICGGDLRRRRRGAARNALRLGESAYLGAILERDLHRRAHRLFSPLLGRGE</sequence>
<dbReference type="Proteomes" id="UP000287651">
    <property type="component" value="Unassembled WGS sequence"/>
</dbReference>
<feature type="region of interest" description="Disordered" evidence="1">
    <location>
        <begin position="39"/>
        <end position="64"/>
    </location>
</feature>
<name>A0A426ZBG3_ENSVE</name>
<dbReference type="EMBL" id="AMZH03007432">
    <property type="protein sequence ID" value="RRT61340.1"/>
    <property type="molecule type" value="Genomic_DNA"/>
</dbReference>